<dbReference type="FunFam" id="3.40.50.1240:FF:000022">
    <property type="entry name" value="Phosphoglycerate mutase family protein"/>
    <property type="match status" value="1"/>
</dbReference>
<reference evidence="2" key="1">
    <citation type="submission" date="2023-06" db="EMBL/GenBank/DDBJ databases">
        <title>Genome-scale phylogeny and comparative genomics of the fungal order Sordariales.</title>
        <authorList>
            <consortium name="Lawrence Berkeley National Laboratory"/>
            <person name="Hensen N."/>
            <person name="Bonometti L."/>
            <person name="Westerberg I."/>
            <person name="Brannstrom I.O."/>
            <person name="Guillou S."/>
            <person name="Cros-Aarteil S."/>
            <person name="Calhoun S."/>
            <person name="Haridas S."/>
            <person name="Kuo A."/>
            <person name="Mondo S."/>
            <person name="Pangilinan J."/>
            <person name="Riley R."/>
            <person name="Labutti K."/>
            <person name="Andreopoulos B."/>
            <person name="Lipzen A."/>
            <person name="Chen C."/>
            <person name="Yanf M."/>
            <person name="Daum C."/>
            <person name="Ng V."/>
            <person name="Clum A."/>
            <person name="Steindorff A."/>
            <person name="Ohm R."/>
            <person name="Martin F."/>
            <person name="Silar P."/>
            <person name="Natvig D."/>
            <person name="Lalanne C."/>
            <person name="Gautier V."/>
            <person name="Ament-Velasquez S.L."/>
            <person name="Kruys A."/>
            <person name="Hutchinson M.I."/>
            <person name="Powell A.J."/>
            <person name="Barry K."/>
            <person name="Miller A.N."/>
            <person name="Grigoriev I.V."/>
            <person name="Debuchy R."/>
            <person name="Gladieux P."/>
            <person name="Thoren M.H."/>
            <person name="Johannesson H."/>
        </authorList>
    </citation>
    <scope>NUCLEOTIDE SEQUENCE</scope>
    <source>
        <strain evidence="2">8032-3</strain>
    </source>
</reference>
<name>A0AAJ0C2J4_9PEZI</name>
<dbReference type="SMART" id="SM00855">
    <property type="entry name" value="PGAM"/>
    <property type="match status" value="1"/>
</dbReference>
<protein>
    <submittedName>
        <fullName evidence="2">Histidine phosphatase superfamily</fullName>
    </submittedName>
</protein>
<feature type="binding site" evidence="1">
    <location>
        <begin position="23"/>
        <end position="24"/>
    </location>
    <ligand>
        <name>substrate</name>
    </ligand>
</feature>
<organism evidence="2 3">
    <name type="scientific">Phialemonium atrogriseum</name>
    <dbReference type="NCBI Taxonomy" id="1093897"/>
    <lineage>
        <taxon>Eukaryota</taxon>
        <taxon>Fungi</taxon>
        <taxon>Dikarya</taxon>
        <taxon>Ascomycota</taxon>
        <taxon>Pezizomycotina</taxon>
        <taxon>Sordariomycetes</taxon>
        <taxon>Sordariomycetidae</taxon>
        <taxon>Cephalothecales</taxon>
        <taxon>Cephalothecaceae</taxon>
        <taxon>Phialemonium</taxon>
    </lineage>
</organism>
<dbReference type="GeneID" id="85310719"/>
<dbReference type="AlphaFoldDB" id="A0AAJ0C2J4"/>
<accession>A0AAJ0C2J4</accession>
<dbReference type="InterPro" id="IPR050275">
    <property type="entry name" value="PGM_Phosphatase"/>
</dbReference>
<dbReference type="EMBL" id="MU839004">
    <property type="protein sequence ID" value="KAK1768969.1"/>
    <property type="molecule type" value="Genomic_DNA"/>
</dbReference>
<keyword evidence="3" id="KW-1185">Reference proteome</keyword>
<evidence type="ECO:0000313" key="2">
    <source>
        <dbReference type="EMBL" id="KAK1768969.1"/>
    </source>
</evidence>
<dbReference type="Gene3D" id="3.40.50.1240">
    <property type="entry name" value="Phosphoglycerate mutase-like"/>
    <property type="match status" value="1"/>
</dbReference>
<comment type="caution">
    <text evidence="2">The sequence shown here is derived from an EMBL/GenBank/DDBJ whole genome shotgun (WGS) entry which is preliminary data.</text>
</comment>
<dbReference type="GO" id="GO:0050278">
    <property type="term" value="F:sedoheptulose-bisphosphatase activity"/>
    <property type="evidence" value="ECO:0007669"/>
    <property type="project" value="TreeGrafter"/>
</dbReference>
<dbReference type="PANTHER" id="PTHR48100">
    <property type="entry name" value="BROAD-SPECIFICITY PHOSPHATASE YOR283W-RELATED"/>
    <property type="match status" value="1"/>
</dbReference>
<evidence type="ECO:0000313" key="3">
    <source>
        <dbReference type="Proteomes" id="UP001244011"/>
    </source>
</evidence>
<feature type="binding site" evidence="1">
    <location>
        <position position="67"/>
    </location>
    <ligand>
        <name>substrate</name>
    </ligand>
</feature>
<sequence length="257" mass="28372">MATPRVYIIRHGETEWSLNGRHTGSTDIPLTANGERRIKATGRALVGPDRLIAPKKLAHMYVSPRKRAQRTFELLGLGTAAPLPWSRHGGADVGTQECEAVVEVTEDIREWDYGEYEGVTSAEIAEIRKRQGIPGRWDIWKDGCPGGESPADVTRRLDHLIKAIRDKWQASAMGKSEDEASKGDVLIVAHGHILRAFAQRWVGKSLEDGPTFLLEAGGVGTLSYEHHSIDEPAILLGGAFVVDIVEKKQQELEELKK</sequence>
<dbReference type="CDD" id="cd07067">
    <property type="entry name" value="HP_PGM_like"/>
    <property type="match status" value="1"/>
</dbReference>
<evidence type="ECO:0000256" key="1">
    <source>
        <dbReference type="PIRSR" id="PIRSR613078-2"/>
    </source>
</evidence>
<dbReference type="RefSeq" id="XP_060285182.1">
    <property type="nucleotide sequence ID" value="XM_060427532.1"/>
</dbReference>
<dbReference type="InterPro" id="IPR013078">
    <property type="entry name" value="His_Pase_superF_clade-1"/>
</dbReference>
<dbReference type="InterPro" id="IPR029033">
    <property type="entry name" value="His_PPase_superfam"/>
</dbReference>
<dbReference type="GO" id="GO:0046390">
    <property type="term" value="P:ribose phosphate biosynthetic process"/>
    <property type="evidence" value="ECO:0007669"/>
    <property type="project" value="TreeGrafter"/>
</dbReference>
<dbReference type="PANTHER" id="PTHR48100:SF15">
    <property type="entry name" value="SEDOHEPTULOSE 1,7-BISPHOSPHATASE"/>
    <property type="match status" value="1"/>
</dbReference>
<proteinExistence type="predicted"/>
<gene>
    <name evidence="2" type="ORF">QBC33DRAFT_534307</name>
</gene>
<dbReference type="Pfam" id="PF00300">
    <property type="entry name" value="His_Phos_1"/>
    <property type="match status" value="2"/>
</dbReference>
<dbReference type="SUPFAM" id="SSF53254">
    <property type="entry name" value="Phosphoglycerate mutase-like"/>
    <property type="match status" value="1"/>
</dbReference>
<dbReference type="Proteomes" id="UP001244011">
    <property type="component" value="Unassembled WGS sequence"/>
</dbReference>